<feature type="transmembrane region" description="Helical" evidence="10">
    <location>
        <begin position="403"/>
        <end position="429"/>
    </location>
</feature>
<dbReference type="EMBL" id="JBEFKJ010000026">
    <property type="protein sequence ID" value="KAL2039293.1"/>
    <property type="molecule type" value="Genomic_DNA"/>
</dbReference>
<dbReference type="Gene3D" id="1.20.1420.30">
    <property type="entry name" value="NCX, central ion-binding region"/>
    <property type="match status" value="1"/>
</dbReference>
<evidence type="ECO:0000313" key="13">
    <source>
        <dbReference type="Proteomes" id="UP001590950"/>
    </source>
</evidence>
<feature type="domain" description="Sodium/calcium exchanger membrane region" evidence="11">
    <location>
        <begin position="152"/>
        <end position="305"/>
    </location>
</feature>
<proteinExistence type="inferred from homology"/>
<feature type="transmembrane region" description="Helical" evidence="10">
    <location>
        <begin position="129"/>
        <end position="147"/>
    </location>
</feature>
<dbReference type="InterPro" id="IPR044880">
    <property type="entry name" value="NCX_ion-bd_dom_sf"/>
</dbReference>
<keyword evidence="4 10" id="KW-0109">Calcium transport</keyword>
<protein>
    <recommendedName>
        <fullName evidence="10">Vacuolar calcium ion transporter</fullName>
    </recommendedName>
</protein>
<keyword evidence="7 10" id="KW-1133">Transmembrane helix</keyword>
<gene>
    <name evidence="12" type="ORF">N7G274_007961</name>
</gene>
<feature type="transmembrane region" description="Helical" evidence="10">
    <location>
        <begin position="340"/>
        <end position="360"/>
    </location>
</feature>
<feature type="transmembrane region" description="Helical" evidence="10">
    <location>
        <begin position="372"/>
        <end position="396"/>
    </location>
</feature>
<evidence type="ECO:0000256" key="6">
    <source>
        <dbReference type="ARBA" id="ARBA00022837"/>
    </source>
</evidence>
<evidence type="ECO:0000256" key="9">
    <source>
        <dbReference type="ARBA" id="ARBA00023136"/>
    </source>
</evidence>
<evidence type="ECO:0000256" key="8">
    <source>
        <dbReference type="ARBA" id="ARBA00023065"/>
    </source>
</evidence>
<keyword evidence="6 10" id="KW-0106">Calcium</keyword>
<evidence type="ECO:0000256" key="3">
    <source>
        <dbReference type="ARBA" id="ARBA00022448"/>
    </source>
</evidence>
<feature type="transmembrane region" description="Helical" evidence="10">
    <location>
        <begin position="435"/>
        <end position="456"/>
    </location>
</feature>
<evidence type="ECO:0000256" key="10">
    <source>
        <dbReference type="RuleBase" id="RU365028"/>
    </source>
</evidence>
<feature type="transmembrane region" description="Helical" evidence="10">
    <location>
        <begin position="463"/>
        <end position="482"/>
    </location>
</feature>
<dbReference type="Pfam" id="PF01699">
    <property type="entry name" value="Na_Ca_ex"/>
    <property type="match status" value="2"/>
</dbReference>
<dbReference type="InterPro" id="IPR004798">
    <property type="entry name" value="CAX-like"/>
</dbReference>
<feature type="transmembrane region" description="Helical" evidence="10">
    <location>
        <begin position="254"/>
        <end position="272"/>
    </location>
</feature>
<evidence type="ECO:0000256" key="2">
    <source>
        <dbReference type="ARBA" id="ARBA00008170"/>
    </source>
</evidence>
<sequence length="489" mass="54080">MSLSAVRQKFRKQGRLNFRSTSQFQRQENLGLPVGTENVPTDTYINETRILTGTSSAFRITPKESKRWWVRWPVQAWRVTGQGIVPGAVANEFRPASSIWSRWIGSLRRWLRRSKIGFALTRPISRSKVNLLLIFVPVAMAAAILPWSPDICFAASFLAVIPLSGITQLAIEDLSGNISVDLGRLLFTISDNVIELVIGIVALVEGHIRLIQLSLIGSVLSYSLLIMGSCFLANGVRFPEAIFESFMTQTICSLTSLALCFLLVPTTIYSILVHEPVTGGEALMLSRAIAIILLLIYAMYTFFQLRSHKQYFVIEDSESQDSGTQLPEGTAEEVLGREAASVWVIISLILVIICAKTLARSYGHTSLYGNEIFVGFILFPFLGNIPEYVCACVVAFRNKMDITIIATLGCSMQILLFTLPFLVILGWIIGQPMSLNFGLFESAMVFVGVVTVNMVLQQSRSNYLHGATCLGLYSIMALAAYVCDDAMLL</sequence>
<evidence type="ECO:0000259" key="11">
    <source>
        <dbReference type="Pfam" id="PF01699"/>
    </source>
</evidence>
<reference evidence="12 13" key="1">
    <citation type="submission" date="2024-09" db="EMBL/GenBank/DDBJ databases">
        <title>Rethinking Asexuality: The Enigmatic Case of Functional Sexual Genes in Lepraria (Stereocaulaceae).</title>
        <authorList>
            <person name="Doellman M."/>
            <person name="Sun Y."/>
            <person name="Barcenas-Pena A."/>
            <person name="Lumbsch H.T."/>
            <person name="Grewe F."/>
        </authorList>
    </citation>
    <scope>NUCLEOTIDE SEQUENCE [LARGE SCALE GENOMIC DNA]</scope>
    <source>
        <strain evidence="12 13">Mercado 3170</strain>
    </source>
</reference>
<dbReference type="Proteomes" id="UP001590950">
    <property type="component" value="Unassembled WGS sequence"/>
</dbReference>
<evidence type="ECO:0000256" key="1">
    <source>
        <dbReference type="ARBA" id="ARBA00004127"/>
    </source>
</evidence>
<comment type="caution">
    <text evidence="12">The sequence shown here is derived from an EMBL/GenBank/DDBJ whole genome shotgun (WGS) entry which is preliminary data.</text>
</comment>
<keyword evidence="9 10" id="KW-0472">Membrane</keyword>
<organism evidence="12 13">
    <name type="scientific">Stereocaulon virgatum</name>
    <dbReference type="NCBI Taxonomy" id="373712"/>
    <lineage>
        <taxon>Eukaryota</taxon>
        <taxon>Fungi</taxon>
        <taxon>Dikarya</taxon>
        <taxon>Ascomycota</taxon>
        <taxon>Pezizomycotina</taxon>
        <taxon>Lecanoromycetes</taxon>
        <taxon>OSLEUM clade</taxon>
        <taxon>Lecanoromycetidae</taxon>
        <taxon>Lecanorales</taxon>
        <taxon>Lecanorineae</taxon>
        <taxon>Stereocaulaceae</taxon>
        <taxon>Stereocaulon</taxon>
    </lineage>
</organism>
<dbReference type="PANTHER" id="PTHR31503:SF22">
    <property type="entry name" value="VACUOLAR CALCIUM ION TRANSPORTER"/>
    <property type="match status" value="1"/>
</dbReference>
<keyword evidence="10" id="KW-0050">Antiport</keyword>
<keyword evidence="8 10" id="KW-0406">Ion transport</keyword>
<feature type="domain" description="Sodium/calcium exchanger membrane region" evidence="11">
    <location>
        <begin position="342"/>
        <end position="481"/>
    </location>
</feature>
<name>A0ABR4A7J2_9LECA</name>
<comment type="caution">
    <text evidence="10">Lacks conserved residue(s) required for the propagation of feature annotation.</text>
</comment>
<comment type="function">
    <text evidence="10">Has a role in promoting intracellular calcium ion sequestration via the exchange of calcium ions for hydrogen ions across the vacuolar membrane. Involved also in manganese ion homeostasis via its uptake into the vacuole.</text>
</comment>
<dbReference type="InterPro" id="IPR004713">
    <property type="entry name" value="CaH_exchang"/>
</dbReference>
<evidence type="ECO:0000256" key="5">
    <source>
        <dbReference type="ARBA" id="ARBA00022692"/>
    </source>
</evidence>
<dbReference type="NCBIfam" id="TIGR00378">
    <property type="entry name" value="cax"/>
    <property type="match status" value="1"/>
</dbReference>
<accession>A0ABR4A7J2</accession>
<keyword evidence="13" id="KW-1185">Reference proteome</keyword>
<keyword evidence="3 10" id="KW-0813">Transport</keyword>
<keyword evidence="5 10" id="KW-0812">Transmembrane</keyword>
<dbReference type="PANTHER" id="PTHR31503">
    <property type="entry name" value="VACUOLAR CALCIUM ION TRANSPORTER"/>
    <property type="match status" value="1"/>
</dbReference>
<comment type="subcellular location">
    <subcellularLocation>
        <location evidence="1">Endomembrane system</location>
        <topology evidence="1">Multi-pass membrane protein</topology>
    </subcellularLocation>
    <subcellularLocation>
        <location evidence="10">Vacuole membrane</location>
    </subcellularLocation>
</comment>
<keyword evidence="10" id="KW-0926">Vacuole</keyword>
<feature type="transmembrane region" description="Helical" evidence="10">
    <location>
        <begin position="284"/>
        <end position="303"/>
    </location>
</feature>
<dbReference type="InterPro" id="IPR004837">
    <property type="entry name" value="NaCa_Exmemb"/>
</dbReference>
<comment type="similarity">
    <text evidence="2 10">Belongs to the Ca(2+):cation antiporter (CaCA) (TC 2.A.19) family.</text>
</comment>
<evidence type="ECO:0000313" key="12">
    <source>
        <dbReference type="EMBL" id="KAL2039293.1"/>
    </source>
</evidence>
<evidence type="ECO:0000256" key="7">
    <source>
        <dbReference type="ARBA" id="ARBA00022989"/>
    </source>
</evidence>
<feature type="transmembrane region" description="Helical" evidence="10">
    <location>
        <begin position="210"/>
        <end position="233"/>
    </location>
</feature>
<evidence type="ECO:0000256" key="4">
    <source>
        <dbReference type="ARBA" id="ARBA00022568"/>
    </source>
</evidence>